<dbReference type="Proteomes" id="UP000627292">
    <property type="component" value="Unassembled WGS sequence"/>
</dbReference>
<dbReference type="Gene3D" id="3.50.50.60">
    <property type="entry name" value="FAD/NAD(P)-binding domain"/>
    <property type="match status" value="1"/>
</dbReference>
<reference evidence="1" key="1">
    <citation type="journal article" date="2014" name="Int. J. Syst. Evol. Microbiol.">
        <title>Complete genome sequence of Corynebacterium casei LMG S-19264T (=DSM 44701T), isolated from a smear-ripened cheese.</title>
        <authorList>
            <consortium name="US DOE Joint Genome Institute (JGI-PGF)"/>
            <person name="Walter F."/>
            <person name="Albersmeier A."/>
            <person name="Kalinowski J."/>
            <person name="Ruckert C."/>
        </authorList>
    </citation>
    <scope>NUCLEOTIDE SEQUENCE</scope>
    <source>
        <strain evidence="1">CGMCC 1.15290</strain>
    </source>
</reference>
<organism evidence="1 2">
    <name type="scientific">Filimonas zeae</name>
    <dbReference type="NCBI Taxonomy" id="1737353"/>
    <lineage>
        <taxon>Bacteria</taxon>
        <taxon>Pseudomonadati</taxon>
        <taxon>Bacteroidota</taxon>
        <taxon>Chitinophagia</taxon>
        <taxon>Chitinophagales</taxon>
        <taxon>Chitinophagaceae</taxon>
        <taxon>Filimonas</taxon>
    </lineage>
</organism>
<reference evidence="1" key="2">
    <citation type="submission" date="2020-09" db="EMBL/GenBank/DDBJ databases">
        <authorList>
            <person name="Sun Q."/>
            <person name="Zhou Y."/>
        </authorList>
    </citation>
    <scope>NUCLEOTIDE SEQUENCE</scope>
    <source>
        <strain evidence="1">CGMCC 1.15290</strain>
    </source>
</reference>
<dbReference type="SUPFAM" id="SSF51905">
    <property type="entry name" value="FAD/NAD(P)-binding domain"/>
    <property type="match status" value="1"/>
</dbReference>
<dbReference type="PANTHER" id="PTHR40254">
    <property type="entry name" value="BLR0577 PROTEIN"/>
    <property type="match status" value="1"/>
</dbReference>
<protein>
    <submittedName>
        <fullName evidence="1">Uncharacterized protein</fullName>
    </submittedName>
</protein>
<name>A0A917MZ44_9BACT</name>
<gene>
    <name evidence="1" type="ORF">GCM10011379_51950</name>
</gene>
<dbReference type="InterPro" id="IPR052189">
    <property type="entry name" value="L-asp_N-monooxygenase_NS-form"/>
</dbReference>
<dbReference type="AlphaFoldDB" id="A0A917MZ44"/>
<evidence type="ECO:0000313" key="2">
    <source>
        <dbReference type="Proteomes" id="UP000627292"/>
    </source>
</evidence>
<accession>A0A917MZ44</accession>
<dbReference type="InterPro" id="IPR036188">
    <property type="entry name" value="FAD/NAD-bd_sf"/>
</dbReference>
<keyword evidence="2" id="KW-1185">Reference proteome</keyword>
<proteinExistence type="predicted"/>
<dbReference type="PANTHER" id="PTHR40254:SF1">
    <property type="entry name" value="BLR0577 PROTEIN"/>
    <property type="match status" value="1"/>
</dbReference>
<comment type="caution">
    <text evidence="1">The sequence shown here is derived from an EMBL/GenBank/DDBJ whole genome shotgun (WGS) entry which is preliminary data.</text>
</comment>
<evidence type="ECO:0000313" key="1">
    <source>
        <dbReference type="EMBL" id="GGH80696.1"/>
    </source>
</evidence>
<sequence>MATKPSFVTISMIEETAVDIQEATPHYNIHLQNNRHVTADYIILATGNSQPRPLPFTATHSSLPWSTYTLSLDNTTTPVLIAGNGLTMADTVTGLREQGFTGVIHTISPNGYALKPHSQPDLSYFLSAESIATCSTLRQWKKEVYKQITQARAASLPDELVIDALRPYTTNAWQQFSYADKQDFLRHSAHFWSILRHRLPHSIHAALEREFQAGMFAPHKGVIQQTEKDSNGGIHVNWYNCISRNHRQLHVQKIINCTGPGTDITQSSNPLLKNLSSTGLLKADELKLGLWVNAADYSVIDANGNNHRRIVTLGTNLKGLLWESTAVPELRVQCKQVAVRLLQQVNHKEKACI</sequence>
<dbReference type="EMBL" id="BMIB01000006">
    <property type="protein sequence ID" value="GGH80696.1"/>
    <property type="molecule type" value="Genomic_DNA"/>
</dbReference>